<name>A0A7D5V973_9NEIS</name>
<sequence length="538" mass="57203">MKQMPVITYDGALPKTITIAGPVPGNVGITYDNFFRVQQLGINGQNTSYGYDNDGLLTQAGALTLNRDANNGLLTGTTLDNIKTEQEYDKFGLLKRLTAKLGSTVLFSETFTRDKLGRVEEKTTTTGGPLSTYRYAYDASGRLSDVFKNGALQNHYEYDANGNRTLADGIAASYDAQDRLKTFGTASYGFSANGELQTESTVAGNNTFSYDVYGNLKQVTLASGGKIDYLVDGQNRRIGKKVNGVLTQGWVYQDQLKPIAELDGNGQIVSRFIYAGKANVPEYMVKGVATYRLVTDTLGSVRQVVDSQTGQVMQELEYDAWGKVLADSNPGFQPFGYAGGLYDNNTGLVRFGARDYDAKTARWTAKDPIRFNGGDSNIFSYVGGNPINFIDPSGLAACGVRTPDFINFQIDAYIFSVWGTFSRDGNSFVGGGFNKGSPNPASVQASVTAGWLNRFKVNNGDTNAFLSGYAGSGAAAFAAVGGGIVYSPGSGTATVLGVGAGVQLGTNFKSSGSLGGGYSKNQGDTGMSWGQGKDCGCK</sequence>
<organism evidence="5 6">
    <name type="scientific">Chitinibacter fontanus</name>
    <dbReference type="NCBI Taxonomy" id="1737446"/>
    <lineage>
        <taxon>Bacteria</taxon>
        <taxon>Pseudomonadati</taxon>
        <taxon>Pseudomonadota</taxon>
        <taxon>Betaproteobacteria</taxon>
        <taxon>Neisseriales</taxon>
        <taxon>Chitinibacteraceae</taxon>
        <taxon>Chitinibacter</taxon>
    </lineage>
</organism>
<dbReference type="RefSeq" id="WP_180308328.1">
    <property type="nucleotide sequence ID" value="NZ_CP058952.1"/>
</dbReference>
<dbReference type="Proteomes" id="UP000510822">
    <property type="component" value="Chromosome"/>
</dbReference>
<dbReference type="InterPro" id="IPR056823">
    <property type="entry name" value="TEN-like_YD-shell"/>
</dbReference>
<dbReference type="AlphaFoldDB" id="A0A7D5V973"/>
<dbReference type="KEGG" id="cfon:HZU75_06450"/>
<evidence type="ECO:0000313" key="6">
    <source>
        <dbReference type="Proteomes" id="UP000510822"/>
    </source>
</evidence>
<proteinExistence type="predicted"/>
<keyword evidence="3" id="KW-1015">Disulfide bond</keyword>
<dbReference type="Gene3D" id="2.180.10.10">
    <property type="entry name" value="RHS repeat-associated core"/>
    <property type="match status" value="1"/>
</dbReference>
<feature type="domain" description="Teneurin-like YD-shell" evidence="4">
    <location>
        <begin position="26"/>
        <end position="367"/>
    </location>
</feature>
<evidence type="ECO:0000313" key="5">
    <source>
        <dbReference type="EMBL" id="QLI81199.1"/>
    </source>
</evidence>
<dbReference type="NCBIfam" id="TIGR03696">
    <property type="entry name" value="Rhs_assc_core"/>
    <property type="match status" value="1"/>
</dbReference>
<dbReference type="InterPro" id="IPR022385">
    <property type="entry name" value="Rhs_assc_core"/>
</dbReference>
<dbReference type="Pfam" id="PF25023">
    <property type="entry name" value="TEN_YD-shell"/>
    <property type="match status" value="1"/>
</dbReference>
<evidence type="ECO:0000256" key="1">
    <source>
        <dbReference type="ARBA" id="ARBA00022536"/>
    </source>
</evidence>
<dbReference type="InterPro" id="IPR051216">
    <property type="entry name" value="Teneurin"/>
</dbReference>
<protein>
    <submittedName>
        <fullName evidence="5">RHS repeat-associated core domain-containing protein</fullName>
    </submittedName>
</protein>
<dbReference type="PANTHER" id="PTHR11219:SF69">
    <property type="entry name" value="TENEURIN-A"/>
    <property type="match status" value="1"/>
</dbReference>
<evidence type="ECO:0000256" key="3">
    <source>
        <dbReference type="ARBA" id="ARBA00023157"/>
    </source>
</evidence>
<keyword evidence="6" id="KW-1185">Reference proteome</keyword>
<keyword evidence="1" id="KW-0245">EGF-like domain</keyword>
<gene>
    <name evidence="5" type="ORF">HZU75_06450</name>
</gene>
<accession>A0A7D5V973</accession>
<evidence type="ECO:0000259" key="4">
    <source>
        <dbReference type="Pfam" id="PF25023"/>
    </source>
</evidence>
<dbReference type="EMBL" id="CP058952">
    <property type="protein sequence ID" value="QLI81199.1"/>
    <property type="molecule type" value="Genomic_DNA"/>
</dbReference>
<keyword evidence="2" id="KW-0677">Repeat</keyword>
<dbReference type="PANTHER" id="PTHR11219">
    <property type="entry name" value="TENEURIN AND N-ACETYLGLUCOSAMINE-1-PHOSPHODIESTER ALPHA-N-ACETYLGLUCOSAMINIDASE"/>
    <property type="match status" value="1"/>
</dbReference>
<reference evidence="5 6" key="1">
    <citation type="journal article" date="2016" name="Int. J. Syst. Evol. Microbiol.">
        <title>Chitinibacter fontanus sp. nov., isolated from a spring.</title>
        <authorList>
            <person name="Sheu S.Y."/>
            <person name="Li Y.S."/>
            <person name="Young C.C."/>
            <person name="Chen W.M."/>
        </authorList>
    </citation>
    <scope>NUCLEOTIDE SEQUENCE [LARGE SCALE GENOMIC DNA]</scope>
    <source>
        <strain evidence="5 6">STM-7</strain>
    </source>
</reference>
<evidence type="ECO:0000256" key="2">
    <source>
        <dbReference type="ARBA" id="ARBA00022737"/>
    </source>
</evidence>